<dbReference type="EMBL" id="PKTG01000025">
    <property type="protein sequence ID" value="PLX19537.1"/>
    <property type="molecule type" value="Genomic_DNA"/>
</dbReference>
<dbReference type="Proteomes" id="UP000234857">
    <property type="component" value="Unassembled WGS sequence"/>
</dbReference>
<sequence length="159" mass="17479">MMKVEYINPFVESAINVLNEMTGIQFKRGDLSLKQSPMLTKGMVIVIGVAGQIEGRVMYDMEASTSLKIAGLMMGEEVTEFDEMVASALGELGNIISGMAISKLNDLGYEFDITPPTLFSGEKMQMTDPLKNVQTLVIPLYHDEVGELVVNVGLKERNK</sequence>
<evidence type="ECO:0000256" key="1">
    <source>
        <dbReference type="ARBA" id="ARBA00022500"/>
    </source>
</evidence>
<dbReference type="PANTHER" id="PTHR39452:SF1">
    <property type="entry name" value="CHEY-P PHOSPHATASE CHEX"/>
    <property type="match status" value="1"/>
</dbReference>
<proteinExistence type="predicted"/>
<dbReference type="InterPro" id="IPR028051">
    <property type="entry name" value="CheX-like_dom"/>
</dbReference>
<dbReference type="SUPFAM" id="SSF103039">
    <property type="entry name" value="CheC-like"/>
    <property type="match status" value="1"/>
</dbReference>
<keyword evidence="1" id="KW-0145">Chemotaxis</keyword>
<comment type="caution">
    <text evidence="3">The sequence shown here is derived from an EMBL/GenBank/DDBJ whole genome shotgun (WGS) entry which is preliminary data.</text>
</comment>
<dbReference type="InterPro" id="IPR028976">
    <property type="entry name" value="CheC-like_sf"/>
</dbReference>
<name>A0A2N5ZLF3_MUIH1</name>
<dbReference type="AlphaFoldDB" id="A0A2N5ZLF3"/>
<feature type="domain" description="Chemotaxis phosphatase CheX-like" evidence="2">
    <location>
        <begin position="44"/>
        <end position="139"/>
    </location>
</feature>
<dbReference type="Pfam" id="PF13690">
    <property type="entry name" value="CheX"/>
    <property type="match status" value="1"/>
</dbReference>
<protein>
    <submittedName>
        <fullName evidence="3">Chemotaxis protein CheX</fullName>
    </submittedName>
</protein>
<gene>
    <name evidence="3" type="ORF">C0601_01390</name>
</gene>
<evidence type="ECO:0000313" key="4">
    <source>
        <dbReference type="Proteomes" id="UP000234857"/>
    </source>
</evidence>
<evidence type="ECO:0000259" key="2">
    <source>
        <dbReference type="Pfam" id="PF13690"/>
    </source>
</evidence>
<reference evidence="3 4" key="1">
    <citation type="submission" date="2017-11" db="EMBL/GenBank/DDBJ databases">
        <title>Genome-resolved metagenomics identifies genetic mobility, metabolic interactions, and unexpected diversity in perchlorate-reducing communities.</title>
        <authorList>
            <person name="Barnum T.P."/>
            <person name="Figueroa I.A."/>
            <person name="Carlstrom C.I."/>
            <person name="Lucas L.N."/>
            <person name="Engelbrektson A.L."/>
            <person name="Coates J.D."/>
        </authorList>
    </citation>
    <scope>NUCLEOTIDE SEQUENCE [LARGE SCALE GENOMIC DNA]</scope>
    <source>
        <strain evidence="3">BM706</strain>
    </source>
</reference>
<accession>A0A2N5ZLF3</accession>
<dbReference type="PANTHER" id="PTHR39452">
    <property type="entry name" value="CHEY-P PHOSPHATASE CHEX"/>
    <property type="match status" value="1"/>
</dbReference>
<dbReference type="GO" id="GO:0006935">
    <property type="term" value="P:chemotaxis"/>
    <property type="evidence" value="ECO:0007669"/>
    <property type="project" value="UniProtKB-KW"/>
</dbReference>
<dbReference type="Gene3D" id="3.40.1550.10">
    <property type="entry name" value="CheC-like"/>
    <property type="match status" value="1"/>
</dbReference>
<dbReference type="InterPro" id="IPR038756">
    <property type="entry name" value="CheX-like"/>
</dbReference>
<organism evidence="3 4">
    <name type="scientific">Muiribacterium halophilum</name>
    <dbReference type="NCBI Taxonomy" id="2053465"/>
    <lineage>
        <taxon>Bacteria</taxon>
        <taxon>Candidatus Muiribacteriota</taxon>
        <taxon>Candidatus Muiribacteriia</taxon>
        <taxon>Candidatus Muiribacteriales</taxon>
        <taxon>Candidatus Muiribacteriaceae</taxon>
        <taxon>Candidatus Muiribacterium</taxon>
    </lineage>
</organism>
<evidence type="ECO:0000313" key="3">
    <source>
        <dbReference type="EMBL" id="PLX19537.1"/>
    </source>
</evidence>
<dbReference type="CDD" id="cd17906">
    <property type="entry name" value="CheX"/>
    <property type="match status" value="1"/>
</dbReference>